<reference evidence="3 4" key="1">
    <citation type="journal article" date="2015" name="Int. J. Syst. Evol. Microbiol.">
        <title>Flavisolibacter ginsenosidimutans sp. nov., with ginsenoside-converting activity isolated from soil used for cultivating ginseng.</title>
        <authorList>
            <person name="Zhao Y."/>
            <person name="Liu Q."/>
            <person name="Kang M.S."/>
            <person name="Jin F."/>
            <person name="Yu H."/>
            <person name="Im W.T."/>
        </authorList>
    </citation>
    <scope>NUCLEOTIDE SEQUENCE [LARGE SCALE GENOMIC DNA]</scope>
    <source>
        <strain evidence="3 4">Gsoil 636</strain>
    </source>
</reference>
<evidence type="ECO:0000256" key="2">
    <source>
        <dbReference type="SAM" id="SignalP"/>
    </source>
</evidence>
<feature type="signal peptide" evidence="2">
    <location>
        <begin position="1"/>
        <end position="19"/>
    </location>
</feature>
<dbReference type="KEGG" id="fgg:FSB75_01945"/>
<dbReference type="RefSeq" id="WP_146781936.1">
    <property type="nucleotide sequence ID" value="NZ_BAABIO010000006.1"/>
</dbReference>
<dbReference type="OrthoDB" id="666127at2"/>
<keyword evidence="4" id="KW-1185">Reference proteome</keyword>
<dbReference type="EMBL" id="CP042433">
    <property type="protein sequence ID" value="QEC54711.1"/>
    <property type="molecule type" value="Genomic_DNA"/>
</dbReference>
<dbReference type="AlphaFoldDB" id="A0A5B8UDF7"/>
<evidence type="ECO:0000256" key="1">
    <source>
        <dbReference type="SAM" id="MobiDB-lite"/>
    </source>
</evidence>
<evidence type="ECO:0000313" key="3">
    <source>
        <dbReference type="EMBL" id="QEC54711.1"/>
    </source>
</evidence>
<feature type="chain" id="PRO_5022812275" description="Lipocalin-like domain-containing protein" evidence="2">
    <location>
        <begin position="20"/>
        <end position="194"/>
    </location>
</feature>
<feature type="compositionally biased region" description="Gly residues" evidence="1">
    <location>
        <begin position="45"/>
        <end position="63"/>
    </location>
</feature>
<protein>
    <recommendedName>
        <fullName evidence="5">Lipocalin-like domain-containing protein</fullName>
    </recommendedName>
</protein>
<evidence type="ECO:0000313" key="4">
    <source>
        <dbReference type="Proteomes" id="UP000321204"/>
    </source>
</evidence>
<gene>
    <name evidence="3" type="ORF">FSB75_01945</name>
</gene>
<evidence type="ECO:0008006" key="5">
    <source>
        <dbReference type="Google" id="ProtNLM"/>
    </source>
</evidence>
<name>A0A5B8UDF7_9BACT</name>
<organism evidence="3 4">
    <name type="scientific">Flavisolibacter ginsenosidimutans</name>
    <dbReference type="NCBI Taxonomy" id="661481"/>
    <lineage>
        <taxon>Bacteria</taxon>
        <taxon>Pseudomonadati</taxon>
        <taxon>Bacteroidota</taxon>
        <taxon>Chitinophagia</taxon>
        <taxon>Chitinophagales</taxon>
        <taxon>Chitinophagaceae</taxon>
        <taxon>Flavisolibacter</taxon>
    </lineage>
</organism>
<dbReference type="PROSITE" id="PS51257">
    <property type="entry name" value="PROKAR_LIPOPROTEIN"/>
    <property type="match status" value="1"/>
</dbReference>
<dbReference type="Proteomes" id="UP000321204">
    <property type="component" value="Chromosome"/>
</dbReference>
<proteinExistence type="predicted"/>
<feature type="region of interest" description="Disordered" evidence="1">
    <location>
        <begin position="30"/>
        <end position="70"/>
    </location>
</feature>
<accession>A0A5B8UDF7</accession>
<keyword evidence="2" id="KW-0732">Signal</keyword>
<sequence length="194" mass="20466">MKNILTPALFLFMSAGCLALQSCQKDATLKNPARTSYDPGKNSSGSGGGTGGGGSNGGGGGGSTFIPTDTTTSQLPVVDIVTVGTWKIASFVQGNDNNTSQFANYVFTFNTDGSLIANDRGNQTIGSWHYQDAVFYYGIPVYGSSPYGFTMTIGTSLPLISLNENYFISKKTLTAVYIDSINPNENAHIILSKL</sequence>